<dbReference type="InterPro" id="IPR012334">
    <property type="entry name" value="Pectin_lyas_fold"/>
</dbReference>
<dbReference type="Proteomes" id="UP000335538">
    <property type="component" value="Unassembled WGS sequence"/>
</dbReference>
<feature type="region of interest" description="Disordered" evidence="1">
    <location>
        <begin position="418"/>
        <end position="452"/>
    </location>
</feature>
<reference evidence="3 4" key="1">
    <citation type="submission" date="2019-08" db="EMBL/GenBank/DDBJ databases">
        <authorList>
            <person name="Peeters C."/>
        </authorList>
    </citation>
    <scope>NUCLEOTIDE SEQUENCE [LARGE SCALE GENOMIC DNA]</scope>
    <source>
        <strain evidence="3 4">LMG 31121</strain>
    </source>
</reference>
<sequence>MNTHCYRLIFSQVQHQWVAVGENVSRGRTPGSDRSAKRRAAIHRQSPRSPSGVAHVLRMSLIPALLAMALPVTAFAQIVAAPGPHAPGVSTTPNGLPLVNITSPTAAGVSQNQYHQFDVPTQGVILNNSRTIVQTQIGGLVPGNPNLAGDPARIIVNQVTSTLPSNVAGYLEVAGQRAEVIISNPNGLTCNGCGFINVPRGVLTTGLPVFGGSGSLEAFRVTGGLLNITGNGLNGGNLESTALLARALEINAAVHAQRLDVITGLNDVDAATFEVRHSTQAEGGRPTFALDVSRLGGMYAGKIRLIGTETGVGVNLDGHVAASRGAVVLNNAGHVQIAGKLHASEDIHARADGSLSVSGEVISDGALDLASARELISAGTLRSRHDMTLSVGGTWRHTGIASTGRHFSARGGAVASSGMIASGTDPDGTSGSPGDVSVSASGSLQSSGTLSSTGNLELSGDAIDLSDATLTALYGMRVHARIGDISMVRATTSVGDALHMTAAKTIDHDSATLKTAALFMEAIALSNRRGTLSQWGKSPVQIKLSGLLDNRDGRIQINGLDLSLTAAHVDNISGKIEHAGTGELRVRAASIDNGQGTIATNGDLSAVTDAWRNTGGAISAKRSLSASIQEEFRNDAGLIQSGSKFSLSAGIVENRGGRILALADDLHLRVRDRIHNAARDDTKGEIAGNANVFITTADLSNSDAIAAQNSLIIDVARSLLNLGGTITAQHDVTLSVRNALDNSDGSILACDELALRADQVVNVRGQLEARSLFVDARQLDNQSGAVRQTANRPHDASSLRVGQSLDNRGGTIHFGAHNANIDAAELDTSDGDIAHAGSGTITITGATIANRGGRIRTNGDLQLDGGEIANGRGHLSSLGSMTVNAARGLDNASGLIAGKRLSLNVGGALDNHGGLIEANDALSLDAQVFDNTAGRLQNAGQELTKITVRNALKNADGGRIATNADIELGVGTFDNRGGRLSGNMLVLEASSDVINDAGHLIALKGLSAMAGRGFFNRSGLVSVHEILTLAVEGDIDNGSGRFEIGAPNGRLQMSGRRLDNENGSILNAGNGAIDIVLRERLRNVAASRSTANRRGNIAGNGAVSVHAGGVDNLDGARIEAGAALTIASTRDINNQRGQLHANEAITASAEGDFGNVSGEVHSGTALKLTARGDLDNTDGSLEIGPAEANDSTTANSVVSITAASIDNTNGRIVNGGQGDLTLVSDSLINARTSDATRFHPTGLIGGNGRLSIRTYALTNGPSAQITSGTGLALVIRDTLTNDGTIFSNEDLTLSREDGEQAGSFNNGGVVQARRDASLAVERLDHRSGEISVNRTLGLRTNQLSGTARLRAGGDMNIALPGDFVYGPNHIWQVGGNLTLGVGGTLGIHGLLEANKVLTVKAMRVLNSQGGRLRASSVIVDASGDFINETRVDGDDIRLRSTALRNTGSILGHRIRFDGARVENTGAPAVIAATQQLDIFASGEVVNQTGATLLSLGQLRIAAGDSLDAEGLLTEQTERLVNRSATIEAGGDIDIATRDFINDRSYINVTEGEHESTTQTVRDVWIAGYIALPDSDSRERCAAHTGGACEELPTVHTSHSLSVDGEPPLIGTPHTEIDINGRTIETTKLIPNPRNQSFTQWRWGREARAAHSAEKLRAVGAPISVTIPKRGLTALDTEGKTFSLEKPIIEVSLRRGSFSEYDTRNITRSAVQHFESITDDGRGNWIIQFWPDYDPAKHILPTVVDQSGQAISGAPDEGVRIFRRGHGIRDGRDTNEYRRTLTVHSRTDVLGDVAAPGVITSQGTIRLNVDNGTALNHASTISAGGDLKVRGNDGHITSRSVGLKRVERIEQVSDLYWHEKSGNSDSWRTSVSLPGAERTTVVGGLSSLISSNQATRIRGRDITIETAAIDGAVIGSRNTDSGVNASSRVSVNSNVESVSASTRASVDTLNETATRPGAVGAIQTLDAISGGIPGITLPRSALFQVISAPDHPYLIETDPRFTERGKLVSSNYMLDLLGIDPSAVERRIGDGFYESKLVREQILKLTGQAVGGKDDTVIRNLLAQGARAGRDLELRIGIRLTAEQMKALTDDIVWLVRQTVTLPDGTTQEVLVPTVYLAHGKRVTMQPGGALVSGSDVLIEATNLINNTGQIAGRASTRLTADDVRNLGTIGGAGNKGKVEVVAARDMTNIGGDISGRDVDVTAGRDAVFENALNTFEWRKGFQGGATTSIESLGNVSATRSVSVTAGRDLTVVGAVIDAGEDLKLTAGRDISLGASALQRDFGGGTQDNHNQTQIKEHVASQITAGEHATLIAGRDLTASGARVGADGNIAIATGRDVKVDAVLDSIQDAGRVRSSSYSTEVDSYEETARGTQFSAGQGIGIAAGQAAALSRLLEQRGVSAYVSTDKSGTGDVILLGAYLSAGGDAPDRSTTKPVPGRAGNSDIQITATGDVTVGGVAAQYDDVRWTQRTSSGLLSSTTETTHRERHGTRTTGSTLSGDAVSLMSGRDIAIAGSHVIADNDVVLGARRNIDISSTEDRGTSLSTSEKTTTGVFGGGTSFTIGSRTEKDRQQREQVNRTGSIVGTVNGDVMVRAGNDFRQEGSTVLAREGSIEIAATRVAIVESQDSEKSVHEREVKQSGLTVAVSSPLLSAAETLGQMGKAVGKVNDSRMKALGVAAGGLAIKNAADSVKNLQDAANVNISVTVGGSKQQSRETNDSTTSTGSTVRAGGDITINATGDGDRSSMQIRGSTIEAGDNVTLASDGALDILASTDTAEHHRTSSGVSGGIGLGIALGTKGSTIGVTANASLSRGKADGSDVTHRSSHVKAGNVAEISSGGDTNIRGGTVSGERVIAGVEGDLNIESLQDTSRYQSKDQSISGSGTVGFGGASGSINVSHQQINSDFASVVDQAGIKAGDAGFDVTVKGNTDLTGAVIASTEKAVDANRNRLKTGSLTTHDIENHAEYDAFGISLGGGISTGGGDNAKVGTDQKGDAQTGANATPGTELPKTGPVSVAPPIVVAAGDSASSVTRSGVSGAVIEITDEARQLDLTGKTEQEAVADVNRDVSSDRDGSNALANKFDKEQIEASFEIVRALQREVGTFVTNRAKEFEALKEARKKETDPVKIAALDGQIQDAAKWAPGGHYRQIVTVIAAAAGGNVTAGTGEFLQRAAVGYLQTLAVEKVKQIADSLESESARTALHGIVGCAGGAASGGNCGAGAMGGAASVVLGNLLNQIADTRNDELPQQDKEARMNLIESVVAGITAGTGNDATTASIASRLELENNQFTLPQGVVKAGAAAASLGEFMSQNGASAEEIQKAQTDLLEWIGTDVPQPATLLLKNWVILMGNAPALAPGAATATGMAVGGAIGGAANLVVQKALNGEQEMSKLDALIAIVDGAITQGRGIVATTSINASGAAIGAIIKSEEIFGATAGAIVGSTAGSVTGKAITESVKSVAQEGASNIAGAVTGSIASELTSSRTQEILKKQNKK</sequence>
<dbReference type="SMART" id="SM00912">
    <property type="entry name" value="Haemagg_act"/>
    <property type="match status" value="1"/>
</dbReference>
<proteinExistence type="predicted"/>
<dbReference type="Gene3D" id="2.160.20.10">
    <property type="entry name" value="Single-stranded right-handed beta-helix, Pectin lyase-like"/>
    <property type="match status" value="1"/>
</dbReference>
<gene>
    <name evidence="3" type="ORF">PSP31121_02694</name>
</gene>
<dbReference type="Pfam" id="PF13018">
    <property type="entry name" value="ESPR"/>
    <property type="match status" value="1"/>
</dbReference>
<feature type="domain" description="Filamentous haemagglutinin FhaB/tRNA nuclease CdiA-like TPS" evidence="2">
    <location>
        <begin position="93"/>
        <end position="213"/>
    </location>
</feature>
<dbReference type="RefSeq" id="WP_150809636.1">
    <property type="nucleotide sequence ID" value="NZ_CABPSR010000005.1"/>
</dbReference>
<dbReference type="InterPro" id="IPR025157">
    <property type="entry name" value="Hemagglutinin_rpt"/>
</dbReference>
<feature type="region of interest" description="Disordered" evidence="1">
    <location>
        <begin position="24"/>
        <end position="50"/>
    </location>
</feature>
<dbReference type="InterPro" id="IPR010069">
    <property type="entry name" value="CdiA_FHA1_rpt"/>
</dbReference>
<feature type="region of interest" description="Disordered" evidence="1">
    <location>
        <begin position="2534"/>
        <end position="2570"/>
    </location>
</feature>
<feature type="region of interest" description="Disordered" evidence="1">
    <location>
        <begin position="2704"/>
        <end position="2742"/>
    </location>
</feature>
<feature type="compositionally biased region" description="Basic residues" evidence="1">
    <location>
        <begin position="36"/>
        <end position="46"/>
    </location>
</feature>
<name>A0A5E5B4S4_9BURK</name>
<dbReference type="InterPro" id="IPR008638">
    <property type="entry name" value="FhaB/CdiA-like_TPS"/>
</dbReference>
<evidence type="ECO:0000259" key="2">
    <source>
        <dbReference type="SMART" id="SM00912"/>
    </source>
</evidence>
<dbReference type="InterPro" id="IPR024973">
    <property type="entry name" value="ESPR"/>
</dbReference>
<organism evidence="3 4">
    <name type="scientific">Pandoraea sputorum</name>
    <dbReference type="NCBI Taxonomy" id="93222"/>
    <lineage>
        <taxon>Bacteria</taxon>
        <taxon>Pseudomonadati</taxon>
        <taxon>Pseudomonadota</taxon>
        <taxon>Betaproteobacteria</taxon>
        <taxon>Burkholderiales</taxon>
        <taxon>Burkholderiaceae</taxon>
        <taxon>Pandoraea</taxon>
    </lineage>
</organism>
<feature type="compositionally biased region" description="Low complexity" evidence="1">
    <location>
        <begin position="437"/>
        <end position="452"/>
    </location>
</feature>
<evidence type="ECO:0000313" key="3">
    <source>
        <dbReference type="EMBL" id="VVE80288.1"/>
    </source>
</evidence>
<dbReference type="SUPFAM" id="SSF51126">
    <property type="entry name" value="Pectin lyase-like"/>
    <property type="match status" value="1"/>
</dbReference>
<feature type="region of interest" description="Disordered" evidence="1">
    <location>
        <begin position="2979"/>
        <end position="3010"/>
    </location>
</feature>
<evidence type="ECO:0000256" key="1">
    <source>
        <dbReference type="SAM" id="MobiDB-lite"/>
    </source>
</evidence>
<accession>A0A5E5B4S4</accession>
<feature type="region of interest" description="Disordered" evidence="1">
    <location>
        <begin position="2471"/>
        <end position="2494"/>
    </location>
</feature>
<dbReference type="GO" id="GO:0003824">
    <property type="term" value="F:catalytic activity"/>
    <property type="evidence" value="ECO:0007669"/>
    <property type="project" value="UniProtKB-ARBA"/>
</dbReference>
<dbReference type="NCBIfam" id="TIGR01901">
    <property type="entry name" value="adhes_NPXG"/>
    <property type="match status" value="1"/>
</dbReference>
<dbReference type="Pfam" id="PF13332">
    <property type="entry name" value="Fil_haemagg_2"/>
    <property type="match status" value="4"/>
</dbReference>
<dbReference type="NCBIfam" id="TIGR01731">
    <property type="entry name" value="fil_hemag_20aa"/>
    <property type="match status" value="16"/>
</dbReference>
<evidence type="ECO:0000313" key="4">
    <source>
        <dbReference type="Proteomes" id="UP000335538"/>
    </source>
</evidence>
<dbReference type="Pfam" id="PF05860">
    <property type="entry name" value="TPS"/>
    <property type="match status" value="1"/>
</dbReference>
<dbReference type="InterPro" id="IPR011050">
    <property type="entry name" value="Pectin_lyase_fold/virulence"/>
</dbReference>
<protein>
    <submittedName>
        <fullName evidence="3">Hemagglutinin-related protein</fullName>
    </submittedName>
</protein>
<dbReference type="EMBL" id="CABPSR010000005">
    <property type="protein sequence ID" value="VVE80288.1"/>
    <property type="molecule type" value="Genomic_DNA"/>
</dbReference>